<accession>A0A381EJW3</accession>
<name>A0A381EJW3_CAMUP</name>
<dbReference type="EMBL" id="UFUZ01000001">
    <property type="protein sequence ID" value="SUX27304.1"/>
    <property type="molecule type" value="Genomic_DNA"/>
</dbReference>
<evidence type="ECO:0000313" key="2">
    <source>
        <dbReference type="Proteomes" id="UP000254161"/>
    </source>
</evidence>
<keyword evidence="1" id="KW-0808">Transferase</keyword>
<dbReference type="GO" id="GO:0016740">
    <property type="term" value="F:transferase activity"/>
    <property type="evidence" value="ECO:0007669"/>
    <property type="project" value="UniProtKB-KW"/>
</dbReference>
<reference evidence="1 2" key="1">
    <citation type="submission" date="2018-06" db="EMBL/GenBank/DDBJ databases">
        <authorList>
            <consortium name="Pathogen Informatics"/>
            <person name="Doyle S."/>
        </authorList>
    </citation>
    <scope>NUCLEOTIDE SEQUENCE [LARGE SCALE GENOMIC DNA]</scope>
    <source>
        <strain evidence="1 2">NCTC12264</strain>
    </source>
</reference>
<dbReference type="AlphaFoldDB" id="A0A381EJW3"/>
<dbReference type="InterPro" id="IPR021353">
    <property type="entry name" value="DUF2972"/>
</dbReference>
<proteinExistence type="predicted"/>
<sequence>MIKADKAWYKGGYLKLSKEIKEAKRLYGTFKEIKENLGAMPNLEGMNLELLQEFKLEDFKTFLNTSYKPLRNLLLHHFSFIIKHFDEVSLWLNSKEFKEKYEDINHPYPPLLNPDILNELLLIECDDKQNLKSVLKQQALKLSKEALAYINAGLDYRLISAEMAWEMNLPLPRRYKVAFFIFGASAHGTIWDFFTKSFDLSSIFVTGEWDQLYISNFYSTKQKDAAVFSKFFGRYGIQQDYKKIYLASHLPFLILVRDPISRLKTMVNHGGYRDVAMIENTTFHLNDNIDEVLDRRRFHNYSLYPNTEETMPYLVECVKNVNFSYTSTAEICEKQVYYMDANEVNPDKVMESMRFYAKFFDKKLDEKRLLDLEDYLKEKKWGILSQTLPLTMQILSNEEILNVNIGLKFLHKCHSHQSIVKEIFSKDYEILKIVDFTMLNEEFLNLKKDEKLFQKVKTYLNDFVFCLGNKYRAYEKYFQKETDILTYFKTHRQEALIFKKVFDKEFTHIKANRPDIVDSWKYYKEFEKICEEL</sequence>
<protein>
    <submittedName>
        <fullName evidence="1">Capsular polysaccharide biosynthesis protein, glycosyltransferase</fullName>
    </submittedName>
</protein>
<dbReference type="RefSeq" id="WP_181892470.1">
    <property type="nucleotide sequence ID" value="NZ_UFUZ01000001.1"/>
</dbReference>
<dbReference type="Proteomes" id="UP000254161">
    <property type="component" value="Unassembled WGS sequence"/>
</dbReference>
<organism evidence="1 2">
    <name type="scientific">Campylobacter upsaliensis</name>
    <dbReference type="NCBI Taxonomy" id="28080"/>
    <lineage>
        <taxon>Bacteria</taxon>
        <taxon>Pseudomonadati</taxon>
        <taxon>Campylobacterota</taxon>
        <taxon>Epsilonproteobacteria</taxon>
        <taxon>Campylobacterales</taxon>
        <taxon>Campylobacteraceae</taxon>
        <taxon>Campylobacter</taxon>
    </lineage>
</organism>
<dbReference type="Pfam" id="PF11186">
    <property type="entry name" value="DUF2972"/>
    <property type="match status" value="1"/>
</dbReference>
<evidence type="ECO:0000313" key="1">
    <source>
        <dbReference type="EMBL" id="SUX27304.1"/>
    </source>
</evidence>
<gene>
    <name evidence="1" type="ORF">NCTC12264_01548</name>
</gene>